<keyword evidence="11 14" id="KW-0472">Membrane</keyword>
<keyword evidence="7 14" id="KW-1133">Transmembrane helix</keyword>
<dbReference type="AlphaFoldDB" id="A0AAP0RNM4"/>
<comment type="similarity">
    <text evidence="3 13">Belongs to the fatty acid desaturase type 1 family.</text>
</comment>
<dbReference type="EMBL" id="JBBPBK010000007">
    <property type="protein sequence ID" value="KAK9281646.1"/>
    <property type="molecule type" value="Genomic_DNA"/>
</dbReference>
<evidence type="ECO:0000256" key="14">
    <source>
        <dbReference type="SAM" id="Phobius"/>
    </source>
</evidence>
<evidence type="ECO:0000256" key="9">
    <source>
        <dbReference type="ARBA" id="ARBA00023004"/>
    </source>
</evidence>
<keyword evidence="6" id="KW-0276">Fatty acid metabolism</keyword>
<evidence type="ECO:0000256" key="6">
    <source>
        <dbReference type="ARBA" id="ARBA00022832"/>
    </source>
</evidence>
<evidence type="ECO:0000256" key="12">
    <source>
        <dbReference type="ARBA" id="ARBA00023160"/>
    </source>
</evidence>
<proteinExistence type="inferred from homology"/>
<evidence type="ECO:0000256" key="13">
    <source>
        <dbReference type="RuleBase" id="RU000581"/>
    </source>
</evidence>
<comment type="domain">
    <text evidence="13">The histidine box domains are involved in binding the catalytic metal ions.</text>
</comment>
<name>A0AAP0RNM4_LIQFO</name>
<comment type="caution">
    <text evidence="16">The sequence shown here is derived from an EMBL/GenBank/DDBJ whole genome shotgun (WGS) entry which is preliminary data.</text>
</comment>
<accession>A0AAP0RNM4</accession>
<dbReference type="Proteomes" id="UP001415857">
    <property type="component" value="Unassembled WGS sequence"/>
</dbReference>
<keyword evidence="4 13" id="KW-0444">Lipid biosynthesis</keyword>
<reference evidence="16 17" key="1">
    <citation type="journal article" date="2024" name="Plant J.">
        <title>Genome sequences and population genomics reveal climatic adaptation and genomic divergence between two closely related sweetgum species.</title>
        <authorList>
            <person name="Xu W.Q."/>
            <person name="Ren C.Q."/>
            <person name="Zhang X.Y."/>
            <person name="Comes H.P."/>
            <person name="Liu X.H."/>
            <person name="Li Y.G."/>
            <person name="Kettle C.J."/>
            <person name="Jalonen R."/>
            <person name="Gaisberger H."/>
            <person name="Ma Y.Z."/>
            <person name="Qiu Y.X."/>
        </authorList>
    </citation>
    <scope>NUCLEOTIDE SEQUENCE [LARGE SCALE GENOMIC DNA]</scope>
    <source>
        <strain evidence="16">Hangzhou</strain>
    </source>
</reference>
<comment type="pathway">
    <text evidence="2">Lipid metabolism.</text>
</comment>
<dbReference type="PANTHER" id="PTHR11351">
    <property type="entry name" value="ACYL-COA DESATURASE"/>
    <property type="match status" value="1"/>
</dbReference>
<evidence type="ECO:0000256" key="4">
    <source>
        <dbReference type="ARBA" id="ARBA00022516"/>
    </source>
</evidence>
<dbReference type="InterPro" id="IPR015876">
    <property type="entry name" value="Acyl-CoA_DS"/>
</dbReference>
<evidence type="ECO:0000259" key="15">
    <source>
        <dbReference type="Pfam" id="PF00487"/>
    </source>
</evidence>
<organism evidence="16 17">
    <name type="scientific">Liquidambar formosana</name>
    <name type="common">Formosan gum</name>
    <dbReference type="NCBI Taxonomy" id="63359"/>
    <lineage>
        <taxon>Eukaryota</taxon>
        <taxon>Viridiplantae</taxon>
        <taxon>Streptophyta</taxon>
        <taxon>Embryophyta</taxon>
        <taxon>Tracheophyta</taxon>
        <taxon>Spermatophyta</taxon>
        <taxon>Magnoliopsida</taxon>
        <taxon>eudicotyledons</taxon>
        <taxon>Gunneridae</taxon>
        <taxon>Pentapetalae</taxon>
        <taxon>Saxifragales</taxon>
        <taxon>Altingiaceae</taxon>
        <taxon>Liquidambar</taxon>
    </lineage>
</organism>
<sequence>MALISSTPYPFSPLARRKRTAVRPNAICTSPNRRMIQNHVHYVPSADKHCVCTNSHIGRRKCVTRVSLSTEVSEPESGAVEVNWGRILLSDVVVKRRRRVYWGRKWKSRDVGNATVMTAMHLLSIFAPFQFNWAAIWTAVTLYVVTGLFGITLSFHRNLSHRSFKLPKWLEYLFAYCGVQALQGNPIDWVSTHRYHHQFCDSERDPHSPLEGFWFSHMSWLFDTSFVIERCGKPNNVGDLERQPFYRFLQSTYIVHPIALGILLYSLGGFPFLVWGMGVRIVWVYHITWLVNSACHVWGKQAWNTGDLSRNNWWVALLAFGEGWHNNHHAFEYSARHGLEWWQLDMTWYVVRFLQAIGLATDVKVPTEVQKQRMAFENGSMAS</sequence>
<evidence type="ECO:0000313" key="17">
    <source>
        <dbReference type="Proteomes" id="UP001415857"/>
    </source>
</evidence>
<protein>
    <recommendedName>
        <fullName evidence="15">Fatty acid desaturase domain-containing protein</fullName>
    </recommendedName>
</protein>
<comment type="cofactor">
    <cofactor evidence="13">
        <name>Fe(2+)</name>
        <dbReference type="ChEBI" id="CHEBI:29033"/>
    </cofactor>
</comment>
<evidence type="ECO:0000256" key="1">
    <source>
        <dbReference type="ARBA" id="ARBA00004141"/>
    </source>
</evidence>
<dbReference type="InterPro" id="IPR005804">
    <property type="entry name" value="FA_desaturase_dom"/>
</dbReference>
<dbReference type="GO" id="GO:0016717">
    <property type="term" value="F:oxidoreductase activity, acting on paired donors, with oxidation of a pair of donors resulting in the reduction of molecular oxygen to two molecules of water"/>
    <property type="evidence" value="ECO:0007669"/>
    <property type="project" value="InterPro"/>
</dbReference>
<evidence type="ECO:0000256" key="7">
    <source>
        <dbReference type="ARBA" id="ARBA00022989"/>
    </source>
</evidence>
<dbReference type="Pfam" id="PF00487">
    <property type="entry name" value="FA_desaturase"/>
    <property type="match status" value="1"/>
</dbReference>
<keyword evidence="10" id="KW-0443">Lipid metabolism</keyword>
<comment type="subcellular location">
    <subcellularLocation>
        <location evidence="1">Membrane</location>
        <topology evidence="1">Multi-pass membrane protein</topology>
    </subcellularLocation>
</comment>
<evidence type="ECO:0000256" key="5">
    <source>
        <dbReference type="ARBA" id="ARBA00022692"/>
    </source>
</evidence>
<keyword evidence="5 13" id="KW-0812">Transmembrane</keyword>
<gene>
    <name evidence="16" type="ORF">L1049_004549</name>
</gene>
<dbReference type="GO" id="GO:0005789">
    <property type="term" value="C:endoplasmic reticulum membrane"/>
    <property type="evidence" value="ECO:0007669"/>
    <property type="project" value="TreeGrafter"/>
</dbReference>
<evidence type="ECO:0000256" key="11">
    <source>
        <dbReference type="ARBA" id="ARBA00023136"/>
    </source>
</evidence>
<keyword evidence="9" id="KW-0408">Iron</keyword>
<evidence type="ECO:0000256" key="10">
    <source>
        <dbReference type="ARBA" id="ARBA00023098"/>
    </source>
</evidence>
<keyword evidence="8 13" id="KW-0560">Oxidoreductase</keyword>
<keyword evidence="17" id="KW-1185">Reference proteome</keyword>
<dbReference type="GO" id="GO:0042761">
    <property type="term" value="P:very long-chain fatty acid biosynthetic process"/>
    <property type="evidence" value="ECO:0007669"/>
    <property type="project" value="TreeGrafter"/>
</dbReference>
<evidence type="ECO:0000256" key="3">
    <source>
        <dbReference type="ARBA" id="ARBA00009295"/>
    </source>
</evidence>
<evidence type="ECO:0000256" key="8">
    <source>
        <dbReference type="ARBA" id="ARBA00023002"/>
    </source>
</evidence>
<evidence type="ECO:0000256" key="2">
    <source>
        <dbReference type="ARBA" id="ARBA00005189"/>
    </source>
</evidence>
<feature type="transmembrane region" description="Helical" evidence="14">
    <location>
        <begin position="135"/>
        <end position="155"/>
    </location>
</feature>
<feature type="transmembrane region" description="Helical" evidence="14">
    <location>
        <begin position="253"/>
        <end position="275"/>
    </location>
</feature>
<dbReference type="PANTHER" id="PTHR11351:SF31">
    <property type="entry name" value="DESATURASE 1, ISOFORM A-RELATED"/>
    <property type="match status" value="1"/>
</dbReference>
<dbReference type="CDD" id="cd03505">
    <property type="entry name" value="Delta9-FADS-like"/>
    <property type="match status" value="1"/>
</dbReference>
<dbReference type="PRINTS" id="PR00075">
    <property type="entry name" value="FACDDSATRASE"/>
</dbReference>
<keyword evidence="12 13" id="KW-0275">Fatty acid biosynthesis</keyword>
<evidence type="ECO:0000313" key="16">
    <source>
        <dbReference type="EMBL" id="KAK9281646.1"/>
    </source>
</evidence>
<feature type="domain" description="Fatty acid desaturase" evidence="15">
    <location>
        <begin position="132"/>
        <end position="352"/>
    </location>
</feature>